<dbReference type="GO" id="GO:0016020">
    <property type="term" value="C:membrane"/>
    <property type="evidence" value="ECO:0007669"/>
    <property type="project" value="UniProtKB-SubCell"/>
</dbReference>
<comment type="caution">
    <text evidence="6">The sequence shown here is derived from an EMBL/GenBank/DDBJ whole genome shotgun (WGS) entry which is preliminary data.</text>
</comment>
<evidence type="ECO:0000256" key="4">
    <source>
        <dbReference type="ARBA" id="ARBA00023136"/>
    </source>
</evidence>
<protein>
    <submittedName>
        <fullName evidence="6">Twin-arginine translocase subunit TatC</fullName>
    </submittedName>
</protein>
<dbReference type="InterPro" id="IPR002033">
    <property type="entry name" value="TatC"/>
</dbReference>
<keyword evidence="4 5" id="KW-0472">Membrane</keyword>
<reference evidence="6 7" key="1">
    <citation type="journal article" date="2019" name="Int. J. Syst. Evol. Microbiol.">
        <title>The Global Catalogue of Microorganisms (GCM) 10K type strain sequencing project: providing services to taxonomists for standard genome sequencing and annotation.</title>
        <authorList>
            <consortium name="The Broad Institute Genomics Platform"/>
            <consortium name="The Broad Institute Genome Sequencing Center for Infectious Disease"/>
            <person name="Wu L."/>
            <person name="Ma J."/>
        </authorList>
    </citation>
    <scope>NUCLEOTIDE SEQUENCE [LARGE SCALE GENOMIC DNA]</scope>
    <source>
        <strain evidence="6 7">NBRC 111368</strain>
    </source>
</reference>
<evidence type="ECO:0000256" key="3">
    <source>
        <dbReference type="ARBA" id="ARBA00022989"/>
    </source>
</evidence>
<dbReference type="EMBL" id="JBHSWU010000787">
    <property type="protein sequence ID" value="MFC6725933.1"/>
    <property type="molecule type" value="Genomic_DNA"/>
</dbReference>
<organism evidence="6 7">
    <name type="scientific">Halobium palmae</name>
    <dbReference type="NCBI Taxonomy" id="1776492"/>
    <lineage>
        <taxon>Archaea</taxon>
        <taxon>Methanobacteriati</taxon>
        <taxon>Methanobacteriota</taxon>
        <taxon>Stenosarchaea group</taxon>
        <taxon>Halobacteria</taxon>
        <taxon>Halobacteriales</taxon>
        <taxon>Haloferacaceae</taxon>
        <taxon>Halobium</taxon>
    </lineage>
</organism>
<dbReference type="Proteomes" id="UP001596328">
    <property type="component" value="Unassembled WGS sequence"/>
</dbReference>
<feature type="transmembrane region" description="Helical" evidence="5">
    <location>
        <begin position="121"/>
        <end position="140"/>
    </location>
</feature>
<feature type="non-terminal residue" evidence="6">
    <location>
        <position position="1"/>
    </location>
</feature>
<dbReference type="Pfam" id="PF00902">
    <property type="entry name" value="TatC"/>
    <property type="match status" value="1"/>
</dbReference>
<keyword evidence="2 5" id="KW-0812">Transmembrane</keyword>
<evidence type="ECO:0000256" key="2">
    <source>
        <dbReference type="ARBA" id="ARBA00022692"/>
    </source>
</evidence>
<keyword evidence="7" id="KW-1185">Reference proteome</keyword>
<sequence length="143" mass="14965">DDRRVSLRRGRTAFAFGGAGLLVGSVLGRLVVLPVYLSLLRDHVAASPTDATPVAVSLRWLAELGLFVPVGVGLGVALPFLLVGAVRSGLAPRYTSDRTRGFVALTLVTFAAVYSPPDLPSFALLAVPSFVGFAVGIAWLEFG</sequence>
<evidence type="ECO:0000256" key="5">
    <source>
        <dbReference type="SAM" id="Phobius"/>
    </source>
</evidence>
<name>A0ABD5S2J5_9EURY</name>
<proteinExistence type="predicted"/>
<evidence type="ECO:0000256" key="1">
    <source>
        <dbReference type="ARBA" id="ARBA00004141"/>
    </source>
</evidence>
<feature type="transmembrane region" description="Helical" evidence="5">
    <location>
        <begin position="12"/>
        <end position="37"/>
    </location>
</feature>
<gene>
    <name evidence="6" type="ORF">ACFQE1_16490</name>
</gene>
<comment type="subcellular location">
    <subcellularLocation>
        <location evidence="1">Membrane</location>
        <topology evidence="1">Multi-pass membrane protein</topology>
    </subcellularLocation>
</comment>
<evidence type="ECO:0000313" key="7">
    <source>
        <dbReference type="Proteomes" id="UP001596328"/>
    </source>
</evidence>
<accession>A0ABD5S2J5</accession>
<dbReference type="AlphaFoldDB" id="A0ABD5S2J5"/>
<evidence type="ECO:0000313" key="6">
    <source>
        <dbReference type="EMBL" id="MFC6725933.1"/>
    </source>
</evidence>
<feature type="transmembrane region" description="Helical" evidence="5">
    <location>
        <begin position="98"/>
        <end position="115"/>
    </location>
</feature>
<feature type="transmembrane region" description="Helical" evidence="5">
    <location>
        <begin position="66"/>
        <end position="86"/>
    </location>
</feature>
<keyword evidence="3 5" id="KW-1133">Transmembrane helix</keyword>